<dbReference type="Proteomes" id="UP000192578">
    <property type="component" value="Unassembled WGS sequence"/>
</dbReference>
<keyword evidence="3" id="KW-0560">Oxidoreductase</keyword>
<dbReference type="Pfam" id="PF00106">
    <property type="entry name" value="adh_short"/>
    <property type="match status" value="1"/>
</dbReference>
<dbReference type="InterPro" id="IPR036291">
    <property type="entry name" value="NAD(P)-bd_dom_sf"/>
</dbReference>
<evidence type="ECO:0000256" key="4">
    <source>
        <dbReference type="RuleBase" id="RU000363"/>
    </source>
</evidence>
<keyword evidence="2" id="KW-0521">NADP</keyword>
<dbReference type="GO" id="GO:0004090">
    <property type="term" value="F:carbonyl reductase (NADPH) activity"/>
    <property type="evidence" value="ECO:0007669"/>
    <property type="project" value="TreeGrafter"/>
</dbReference>
<comment type="similarity">
    <text evidence="1 4">Belongs to the short-chain dehydrogenases/reductases (SDR) family.</text>
</comment>
<reference evidence="6" key="1">
    <citation type="submission" date="2017-01" db="EMBL/GenBank/DDBJ databases">
        <title>Comparative genomics of anhydrobiosis in the tardigrade Hypsibius dujardini.</title>
        <authorList>
            <person name="Yoshida Y."/>
            <person name="Koutsovoulos G."/>
            <person name="Laetsch D."/>
            <person name="Stevens L."/>
            <person name="Kumar S."/>
            <person name="Horikawa D."/>
            <person name="Ishino K."/>
            <person name="Komine S."/>
            <person name="Tomita M."/>
            <person name="Blaxter M."/>
            <person name="Arakawa K."/>
        </authorList>
    </citation>
    <scope>NUCLEOTIDE SEQUENCE [LARGE SCALE GENOMIC DNA]</scope>
    <source>
        <strain evidence="6">Z151</strain>
    </source>
</reference>
<dbReference type="PRINTS" id="PR00081">
    <property type="entry name" value="GDHRDH"/>
</dbReference>
<name>A0A1W0WL42_HYPEX</name>
<dbReference type="PANTHER" id="PTHR43963:SF4">
    <property type="entry name" value="CARBONYL REDUCTASE (NADPH)"/>
    <property type="match status" value="1"/>
</dbReference>
<dbReference type="Gene3D" id="3.40.50.720">
    <property type="entry name" value="NAD(P)-binding Rossmann-like Domain"/>
    <property type="match status" value="1"/>
</dbReference>
<gene>
    <name evidence="5" type="ORF">BV898_09940</name>
</gene>
<organism evidence="5 6">
    <name type="scientific">Hypsibius exemplaris</name>
    <name type="common">Freshwater tardigrade</name>
    <dbReference type="NCBI Taxonomy" id="2072580"/>
    <lineage>
        <taxon>Eukaryota</taxon>
        <taxon>Metazoa</taxon>
        <taxon>Ecdysozoa</taxon>
        <taxon>Tardigrada</taxon>
        <taxon>Eutardigrada</taxon>
        <taxon>Parachela</taxon>
        <taxon>Hypsibioidea</taxon>
        <taxon>Hypsibiidae</taxon>
        <taxon>Hypsibius</taxon>
    </lineage>
</organism>
<dbReference type="OrthoDB" id="7289984at2759"/>
<dbReference type="SUPFAM" id="SSF51735">
    <property type="entry name" value="NAD(P)-binding Rossmann-fold domains"/>
    <property type="match status" value="1"/>
</dbReference>
<protein>
    <submittedName>
        <fullName evidence="5">Carbonyl reductase [NADPH] 3</fullName>
    </submittedName>
</protein>
<dbReference type="EMBL" id="MTYJ01000081">
    <property type="protein sequence ID" value="OQV15843.1"/>
    <property type="molecule type" value="Genomic_DNA"/>
</dbReference>
<evidence type="ECO:0000256" key="3">
    <source>
        <dbReference type="ARBA" id="ARBA00023002"/>
    </source>
</evidence>
<evidence type="ECO:0000256" key="2">
    <source>
        <dbReference type="ARBA" id="ARBA00022857"/>
    </source>
</evidence>
<evidence type="ECO:0000313" key="5">
    <source>
        <dbReference type="EMBL" id="OQV15843.1"/>
    </source>
</evidence>
<keyword evidence="6" id="KW-1185">Reference proteome</keyword>
<proteinExistence type="inferred from homology"/>
<dbReference type="PRINTS" id="PR00080">
    <property type="entry name" value="SDRFAMILY"/>
</dbReference>
<evidence type="ECO:0000313" key="6">
    <source>
        <dbReference type="Proteomes" id="UP000192578"/>
    </source>
</evidence>
<accession>A0A1W0WL42</accession>
<sequence length="328" mass="35883">MAGIELLPKSVVDEAAAATSRCALITGGNKGIGYGIARRLSRIFKGTVYLTARNEARGREAVQALARDDRVTEFLLLDVTDRASIERARDHIMEKHGGLDVLVNNAGVAGFDFHKANGLQNHTLERMLDSAEPEAKKDVFSPEVVKEVIGTNFFGLLNVCEVFFPILRPHARVVNFGSNLGTLRSLKLEDVKKRLVSDDLTVEELKQIVLTYAKIAETKNPAELGYPAIMGPYAFSKICVVALTRVQQRVFDRDTARPDIVVNAVSPGFVATEMTAYKGVRTIEEGAEGCVQLAVLPAATGQNALDIPKGQFLRDGMPIDWVGERDKF</sequence>
<comment type="caution">
    <text evidence="5">The sequence shown here is derived from an EMBL/GenBank/DDBJ whole genome shotgun (WGS) entry which is preliminary data.</text>
</comment>
<dbReference type="InterPro" id="IPR002347">
    <property type="entry name" value="SDR_fam"/>
</dbReference>
<dbReference type="PANTHER" id="PTHR43963">
    <property type="entry name" value="CARBONYL REDUCTASE 1-RELATED"/>
    <property type="match status" value="1"/>
</dbReference>
<evidence type="ECO:0000256" key="1">
    <source>
        <dbReference type="ARBA" id="ARBA00006484"/>
    </source>
</evidence>
<dbReference type="AlphaFoldDB" id="A0A1W0WL42"/>